<dbReference type="OrthoDB" id="27736at2157"/>
<dbReference type="SFLD" id="SFLDS00003">
    <property type="entry name" value="Haloacid_Dehalogenase"/>
    <property type="match status" value="1"/>
</dbReference>
<dbReference type="InterPro" id="IPR051828">
    <property type="entry name" value="HAD-like_hydrolase_domain"/>
</dbReference>
<dbReference type="Proteomes" id="UP000325030">
    <property type="component" value="Chromosome"/>
</dbReference>
<dbReference type="SUPFAM" id="SSF56784">
    <property type="entry name" value="HAD-like"/>
    <property type="match status" value="1"/>
</dbReference>
<proteinExistence type="inferred from homology"/>
<dbReference type="Pfam" id="PF00702">
    <property type="entry name" value="Hydrolase"/>
    <property type="match status" value="1"/>
</dbReference>
<evidence type="ECO:0000313" key="5">
    <source>
        <dbReference type="Proteomes" id="UP000322983"/>
    </source>
</evidence>
<dbReference type="EMBL" id="AP018929">
    <property type="protein sequence ID" value="BBG24280.1"/>
    <property type="molecule type" value="Genomic_DNA"/>
</dbReference>
<reference evidence="3 5" key="2">
    <citation type="journal article" date="2020" name="Int. J. Syst. Evol. Microbiol.">
        <title>Sulfuracidifex tepidarius gen. nov., sp. nov. and transfer of Sulfolobus metallicus Huber and Stetter 1992 to the genus Sulfuracidifex as Sulfuracidifex metallicus comb. nov.</title>
        <authorList>
            <person name="Itoh T."/>
            <person name="Miura T."/>
            <person name="Sakai H.D."/>
            <person name="Kato S."/>
            <person name="Ohkuma M."/>
            <person name="Takashina T."/>
        </authorList>
    </citation>
    <scope>NUCLEOTIDE SEQUENCE [LARGE SCALE GENOMIC DNA]</scope>
    <source>
        <strain evidence="3 5">IC-006</strain>
        <strain evidence="4">IC-007</strain>
    </source>
</reference>
<dbReference type="STRING" id="1294262.GCA_001316085_00445"/>
<dbReference type="PANTHER" id="PTHR46191:SF2">
    <property type="entry name" value="HALOACID DEHALOGENASE-LIKE HYDROLASE DOMAIN-CONTAINING PROTEIN 3"/>
    <property type="match status" value="1"/>
</dbReference>
<evidence type="ECO:0000256" key="2">
    <source>
        <dbReference type="SAM" id="Coils"/>
    </source>
</evidence>
<dbReference type="InterPro" id="IPR036412">
    <property type="entry name" value="HAD-like_sf"/>
</dbReference>
<dbReference type="Gene3D" id="1.10.150.660">
    <property type="match status" value="1"/>
</dbReference>
<protein>
    <submittedName>
        <fullName evidence="3">Pyrophosphatase PpaX</fullName>
    </submittedName>
</protein>
<keyword evidence="5" id="KW-1185">Reference proteome</keyword>
<dbReference type="NCBIfam" id="TIGR01549">
    <property type="entry name" value="HAD-SF-IA-v1"/>
    <property type="match status" value="1"/>
</dbReference>
<dbReference type="Proteomes" id="UP000322983">
    <property type="component" value="Chromosome"/>
</dbReference>
<dbReference type="SFLD" id="SFLDG01129">
    <property type="entry name" value="C1.5:_HAD__Beta-PGM__Phosphata"/>
    <property type="match status" value="1"/>
</dbReference>
<comment type="similarity">
    <text evidence="1">Belongs to the HAD-like hydrolase superfamily.</text>
</comment>
<name>A0A510DWA4_9CREN</name>
<dbReference type="GeneID" id="41717904"/>
<dbReference type="InterPro" id="IPR023214">
    <property type="entry name" value="HAD_sf"/>
</dbReference>
<dbReference type="InterPro" id="IPR006439">
    <property type="entry name" value="HAD-SF_hydro_IA"/>
</dbReference>
<reference evidence="6" key="1">
    <citation type="submission" date="2018-09" db="EMBL/GenBank/DDBJ databases">
        <title>Complete Genome Sequencing of Sulfolobus sp. JCM 16834.</title>
        <authorList>
            <person name="Kato S."/>
            <person name="Itoh T."/>
            <person name="Ohkuma M."/>
        </authorList>
    </citation>
    <scope>NUCLEOTIDE SEQUENCE [LARGE SCALE GENOMIC DNA]</scope>
    <source>
        <strain evidence="6">IC-007</strain>
    </source>
</reference>
<sequence>MKLEVISLDLGDTLVHNEPWGYQIISDLLKDLGYSVSSKQIFRTSAKLRGKKLKPNPNGNNTPSLREVFSELNINISDDEIKIIEDANKQAEKEVFLYDDVIDFLETVRSMDIKTVLVSNAAYNGKAKKHLETFGLRKYFDKVVFSFEVGKVKPDPEIFKIAIANPRENAIHLGDIYEVDVLGAVNACLQGALIDRRQAYEEIDDKYLNLRDFLRNMEKAENKIIEKECIKERDQN</sequence>
<evidence type="ECO:0000313" key="4">
    <source>
        <dbReference type="EMBL" id="BBG27037.1"/>
    </source>
</evidence>
<dbReference type="EMBL" id="AP018930">
    <property type="protein sequence ID" value="BBG27037.1"/>
    <property type="molecule type" value="Genomic_DNA"/>
</dbReference>
<dbReference type="AlphaFoldDB" id="A0A510DWA4"/>
<dbReference type="RefSeq" id="WP_054845056.1">
    <property type="nucleotide sequence ID" value="NZ_AP018929.1"/>
</dbReference>
<gene>
    <name evidence="3" type="ORF">IC006_1589</name>
    <name evidence="4" type="ORF">IC007_1566</name>
</gene>
<dbReference type="PANTHER" id="PTHR46191">
    <property type="match status" value="1"/>
</dbReference>
<evidence type="ECO:0000313" key="3">
    <source>
        <dbReference type="EMBL" id="BBG24280.1"/>
    </source>
</evidence>
<dbReference type="Gene3D" id="3.40.50.1000">
    <property type="entry name" value="HAD superfamily/HAD-like"/>
    <property type="match status" value="1"/>
</dbReference>
<dbReference type="KEGG" id="step:IC006_1589"/>
<evidence type="ECO:0000313" key="6">
    <source>
        <dbReference type="Proteomes" id="UP000325030"/>
    </source>
</evidence>
<accession>A0A510E3I2</accession>
<organism evidence="3 5">
    <name type="scientific">Sulfuracidifex tepidarius</name>
    <dbReference type="NCBI Taxonomy" id="1294262"/>
    <lineage>
        <taxon>Archaea</taxon>
        <taxon>Thermoproteota</taxon>
        <taxon>Thermoprotei</taxon>
        <taxon>Sulfolobales</taxon>
        <taxon>Sulfolobaceae</taxon>
        <taxon>Sulfuracidifex</taxon>
    </lineage>
</organism>
<keyword evidence="2" id="KW-0175">Coiled coil</keyword>
<feature type="coiled-coil region" evidence="2">
    <location>
        <begin position="203"/>
        <end position="230"/>
    </location>
</feature>
<evidence type="ECO:0000256" key="1">
    <source>
        <dbReference type="ARBA" id="ARBA00007958"/>
    </source>
</evidence>
<accession>A0A510DWA4</accession>